<name>A0ABU8YUE5_9CYAN</name>
<protein>
    <submittedName>
        <fullName evidence="1">Calcium-binding protein</fullName>
    </submittedName>
</protein>
<dbReference type="EMBL" id="JBBLXS010000493">
    <property type="protein sequence ID" value="MEK0188019.1"/>
    <property type="molecule type" value="Genomic_DNA"/>
</dbReference>
<evidence type="ECO:0000313" key="1">
    <source>
        <dbReference type="EMBL" id="MEK0188019.1"/>
    </source>
</evidence>
<sequence length="350" mass="38926">MANYAIFDEKYYLASYPWLKPAIDAGIIKSGREHFEKFGQAAGLTKISRYFDEDTYLAQNQDLAPFIRTATNPNRQFVSGLDHFIQFGYEEGRTRVSPDYDEVFYLKRHPDIIPFVESGTFKSGFQHFIKFGNTEGRYGTSFLEPRYLSDNPDVAAVVATGVLKTGREHYLKFGQFEPIRFGFFTGTNGNDIVTGFTAGKNQITGLQVAFAGPNPPFGINKNKYDTLKLDDILREPFTTTNEFDTLIGTAGTDYFVLGDGVPNGRRNFLSRISFYAGSGEARIVNFEKGKDYLQLAESFDQLTISPSGGDLLIQTSGDTIARIQGGANLNLQQIPMTNPFSPPVGLTFIG</sequence>
<dbReference type="InterPro" id="IPR011049">
    <property type="entry name" value="Serralysin-like_metalloprot_C"/>
</dbReference>
<evidence type="ECO:0000313" key="2">
    <source>
        <dbReference type="Proteomes" id="UP001384579"/>
    </source>
</evidence>
<dbReference type="Proteomes" id="UP001384579">
    <property type="component" value="Unassembled WGS sequence"/>
</dbReference>
<dbReference type="Gene3D" id="2.150.10.10">
    <property type="entry name" value="Serralysin-like metalloprotease, C-terminal"/>
    <property type="match status" value="1"/>
</dbReference>
<keyword evidence="2" id="KW-1185">Reference proteome</keyword>
<proteinExistence type="predicted"/>
<reference evidence="1 2" key="1">
    <citation type="journal article" date="2020" name="Harmful Algae">
        <title>Molecular and morphological characterization of a novel dihydroanatoxin-a producing Microcoleus species (cyanobacteria) from the Russian River, California, USA.</title>
        <authorList>
            <person name="Conklin K.Y."/>
            <person name="Stancheva R."/>
            <person name="Otten T.G."/>
            <person name="Fadness R."/>
            <person name="Boyer G.L."/>
            <person name="Read B."/>
            <person name="Zhang X."/>
            <person name="Sheath R.G."/>
        </authorList>
    </citation>
    <scope>NUCLEOTIDE SEQUENCE [LARGE SCALE GENOMIC DNA]</scope>
    <source>
        <strain evidence="1 2">PTRS2</strain>
    </source>
</reference>
<dbReference type="SUPFAM" id="SSF51120">
    <property type="entry name" value="beta-Roll"/>
    <property type="match status" value="1"/>
</dbReference>
<comment type="caution">
    <text evidence="1">The sequence shown here is derived from an EMBL/GenBank/DDBJ whole genome shotgun (WGS) entry which is preliminary data.</text>
</comment>
<accession>A0ABU8YUE5</accession>
<gene>
    <name evidence="1" type="ORF">WMG39_24725</name>
</gene>
<organism evidence="1 2">
    <name type="scientific">Microcoleus anatoxicus PTRS2</name>
    <dbReference type="NCBI Taxonomy" id="2705321"/>
    <lineage>
        <taxon>Bacteria</taxon>
        <taxon>Bacillati</taxon>
        <taxon>Cyanobacteriota</taxon>
        <taxon>Cyanophyceae</taxon>
        <taxon>Oscillatoriophycideae</taxon>
        <taxon>Oscillatoriales</taxon>
        <taxon>Microcoleaceae</taxon>
        <taxon>Microcoleus</taxon>
        <taxon>Microcoleus anatoxicus</taxon>
    </lineage>
</organism>
<dbReference type="RefSeq" id="WP_340523830.1">
    <property type="nucleotide sequence ID" value="NZ_JBBLXS010000493.1"/>
</dbReference>